<name>A0A3N2E1J3_9GAMM</name>
<dbReference type="AlphaFoldDB" id="A0A3N2E1J3"/>
<dbReference type="Proteomes" id="UP000275394">
    <property type="component" value="Unassembled WGS sequence"/>
</dbReference>
<gene>
    <name evidence="1" type="ORF">EDC56_1356</name>
</gene>
<accession>A0A3N2E1J3</accession>
<organism evidence="1 2">
    <name type="scientific">Sinobacterium caligoides</name>
    <dbReference type="NCBI Taxonomy" id="933926"/>
    <lineage>
        <taxon>Bacteria</taxon>
        <taxon>Pseudomonadati</taxon>
        <taxon>Pseudomonadota</taxon>
        <taxon>Gammaproteobacteria</taxon>
        <taxon>Cellvibrionales</taxon>
        <taxon>Spongiibacteraceae</taxon>
        <taxon>Sinobacterium</taxon>
    </lineage>
</organism>
<comment type="caution">
    <text evidence="1">The sequence shown here is derived from an EMBL/GenBank/DDBJ whole genome shotgun (WGS) entry which is preliminary data.</text>
</comment>
<reference evidence="1 2" key="1">
    <citation type="submission" date="2018-11" db="EMBL/GenBank/DDBJ databases">
        <title>Genomic Encyclopedia of Type Strains, Phase IV (KMG-IV): sequencing the most valuable type-strain genomes for metagenomic binning, comparative biology and taxonomic classification.</title>
        <authorList>
            <person name="Goeker M."/>
        </authorList>
    </citation>
    <scope>NUCLEOTIDE SEQUENCE [LARGE SCALE GENOMIC DNA]</scope>
    <source>
        <strain evidence="1 2">DSM 100316</strain>
    </source>
</reference>
<sequence length="33" mass="3760">MEKQELLKIARHFNGTEVKMHPLPLGEGVMVLI</sequence>
<evidence type="ECO:0000313" key="1">
    <source>
        <dbReference type="EMBL" id="ROS05802.1"/>
    </source>
</evidence>
<dbReference type="EMBL" id="RKHR01000003">
    <property type="protein sequence ID" value="ROS05802.1"/>
    <property type="molecule type" value="Genomic_DNA"/>
</dbReference>
<keyword evidence="2" id="KW-1185">Reference proteome</keyword>
<proteinExistence type="predicted"/>
<protein>
    <submittedName>
        <fullName evidence="1">Uncharacterized protein</fullName>
    </submittedName>
</protein>
<evidence type="ECO:0000313" key="2">
    <source>
        <dbReference type="Proteomes" id="UP000275394"/>
    </source>
</evidence>